<evidence type="ECO:0000259" key="3">
    <source>
        <dbReference type="PROSITE" id="PS50110"/>
    </source>
</evidence>
<dbReference type="EMBL" id="CP063849">
    <property type="protein sequence ID" value="QOY85744.1"/>
    <property type="molecule type" value="Genomic_DNA"/>
</dbReference>
<dbReference type="GO" id="GO:0000160">
    <property type="term" value="P:phosphorelay signal transduction system"/>
    <property type="evidence" value="ECO:0007669"/>
    <property type="project" value="InterPro"/>
</dbReference>
<dbReference type="InterPro" id="IPR000014">
    <property type="entry name" value="PAS"/>
</dbReference>
<keyword evidence="5" id="KW-1185">Reference proteome</keyword>
<dbReference type="InterPro" id="IPR013656">
    <property type="entry name" value="PAS_4"/>
</dbReference>
<accession>A0A7S7NLG7</accession>
<feature type="modified residue" description="4-aspartylphosphate" evidence="2">
    <location>
        <position position="435"/>
    </location>
</feature>
<dbReference type="Pfam" id="PF00072">
    <property type="entry name" value="Response_reg"/>
    <property type="match status" value="1"/>
</dbReference>
<dbReference type="InterPro" id="IPR011006">
    <property type="entry name" value="CheY-like_superfamily"/>
</dbReference>
<protein>
    <submittedName>
        <fullName evidence="4">Response regulator</fullName>
    </submittedName>
</protein>
<gene>
    <name evidence="4" type="ORF">IRI77_23330</name>
</gene>
<dbReference type="AlphaFoldDB" id="A0A7S7NLG7"/>
<dbReference type="SMART" id="SM00448">
    <property type="entry name" value="REC"/>
    <property type="match status" value="1"/>
</dbReference>
<name>A0A7S7NLG7_PALFE</name>
<dbReference type="InterPro" id="IPR035965">
    <property type="entry name" value="PAS-like_dom_sf"/>
</dbReference>
<sequence length="506" mass="55551">MQRADLDQWKSSEVSRLLALVETERRYYQDIFAQLPVAVAIVDSEWGLSAVNREFRRRFGLRNADLSRMRLPDLLPDPQLEAALADVLKTGTPRVNHPVQLGGDSSALRLTASIQRIPGWQAGAEDELLLTIDEDRASESSAPAASSVPDIDPLLERRRRREVIEESKRGAIERLSGRLAHVANNLLMIIGGYAEELMESLPADDTRRDDVAEIVKASARMGALTHDLTSLTRPPVPVAAPFSLVAWATTAVARWRLASATDTDFQAHTSRQLLDVIIFETLRHLRPEPGTPELRITPLDGCKVEIALHLPGLAVSEETCDRLFEPFSGPKEGTDPPLGLAGLVRPWQALEGTITFEAQPGEAPRLILTCPRACETPQPAAPVTVLVVEDEPGIRSLICKALDRQGYRVTQASSADEAIKACEEGEARIDLLVTDLTMPGQTGRELAERVRAKWPATRVLFISGFTDDTELAAQIGARKLPEQTRFLAKPFHVAQLITEVKTLLAG</sequence>
<dbReference type="InterPro" id="IPR050595">
    <property type="entry name" value="Bact_response_regulator"/>
</dbReference>
<reference evidence="4 5" key="1">
    <citation type="submission" date="2020-10" db="EMBL/GenBank/DDBJ databases">
        <title>Complete genome sequence of Paludibaculum fermentans P105T, a facultatively anaerobic acidobacterium capable of dissimilatory Fe(III) reduction.</title>
        <authorList>
            <person name="Dedysh S.N."/>
            <person name="Beletsky A.V."/>
            <person name="Kulichevskaya I.S."/>
            <person name="Mardanov A.V."/>
            <person name="Ravin N.V."/>
        </authorList>
    </citation>
    <scope>NUCLEOTIDE SEQUENCE [LARGE SCALE GENOMIC DNA]</scope>
    <source>
        <strain evidence="4 5">P105</strain>
    </source>
</reference>
<dbReference type="SUPFAM" id="SSF52172">
    <property type="entry name" value="CheY-like"/>
    <property type="match status" value="1"/>
</dbReference>
<organism evidence="4 5">
    <name type="scientific">Paludibaculum fermentans</name>
    <dbReference type="NCBI Taxonomy" id="1473598"/>
    <lineage>
        <taxon>Bacteria</taxon>
        <taxon>Pseudomonadati</taxon>
        <taxon>Acidobacteriota</taxon>
        <taxon>Terriglobia</taxon>
        <taxon>Bryobacterales</taxon>
        <taxon>Bryobacteraceae</taxon>
        <taxon>Paludibaculum</taxon>
    </lineage>
</organism>
<dbReference type="PANTHER" id="PTHR44591">
    <property type="entry name" value="STRESS RESPONSE REGULATOR PROTEIN 1"/>
    <property type="match status" value="1"/>
</dbReference>
<dbReference type="RefSeq" id="WP_194447414.1">
    <property type="nucleotide sequence ID" value="NZ_CP063849.1"/>
</dbReference>
<dbReference type="KEGG" id="pfer:IRI77_23330"/>
<evidence type="ECO:0000313" key="5">
    <source>
        <dbReference type="Proteomes" id="UP000593892"/>
    </source>
</evidence>
<evidence type="ECO:0000313" key="4">
    <source>
        <dbReference type="EMBL" id="QOY85744.1"/>
    </source>
</evidence>
<feature type="domain" description="Response regulatory" evidence="3">
    <location>
        <begin position="384"/>
        <end position="504"/>
    </location>
</feature>
<dbReference type="SUPFAM" id="SSF55785">
    <property type="entry name" value="PYP-like sensor domain (PAS domain)"/>
    <property type="match status" value="1"/>
</dbReference>
<dbReference type="Gene3D" id="3.30.450.20">
    <property type="entry name" value="PAS domain"/>
    <property type="match status" value="1"/>
</dbReference>
<dbReference type="CDD" id="cd00130">
    <property type="entry name" value="PAS"/>
    <property type="match status" value="1"/>
</dbReference>
<dbReference type="PROSITE" id="PS50110">
    <property type="entry name" value="RESPONSE_REGULATORY"/>
    <property type="match status" value="1"/>
</dbReference>
<dbReference type="SMART" id="SM00091">
    <property type="entry name" value="PAS"/>
    <property type="match status" value="1"/>
</dbReference>
<dbReference type="Proteomes" id="UP000593892">
    <property type="component" value="Chromosome"/>
</dbReference>
<evidence type="ECO:0000256" key="2">
    <source>
        <dbReference type="PROSITE-ProRule" id="PRU00169"/>
    </source>
</evidence>
<dbReference type="PANTHER" id="PTHR44591:SF3">
    <property type="entry name" value="RESPONSE REGULATORY DOMAIN-CONTAINING PROTEIN"/>
    <property type="match status" value="1"/>
</dbReference>
<evidence type="ECO:0000256" key="1">
    <source>
        <dbReference type="ARBA" id="ARBA00022553"/>
    </source>
</evidence>
<dbReference type="Pfam" id="PF08448">
    <property type="entry name" value="PAS_4"/>
    <property type="match status" value="1"/>
</dbReference>
<dbReference type="InterPro" id="IPR001789">
    <property type="entry name" value="Sig_transdc_resp-reg_receiver"/>
</dbReference>
<proteinExistence type="predicted"/>
<keyword evidence="1 2" id="KW-0597">Phosphoprotein</keyword>
<dbReference type="Gene3D" id="3.40.50.2300">
    <property type="match status" value="1"/>
</dbReference>
<dbReference type="Gene3D" id="1.10.287.130">
    <property type="match status" value="1"/>
</dbReference>